<feature type="region of interest" description="Disordered" evidence="2">
    <location>
        <begin position="125"/>
        <end position="145"/>
    </location>
</feature>
<sequence>MFSRDDLGNLNNSLPPWISDHLGENSYMADEVQLPYSPRENPPSPEASPSGTTPPTIEREINIMTKNELDFLIESHSFPPSIQVRLPEEGEVGEKPARRISQQRQRMEEPARRISLKKLAQKVGELKGESSAMKSTSVKGVDKGAMSPMATQKKATWKFIEQPSKEVASKVATREDAFANLVVALGPKVTMLRSSATEKKILEAVIPSYDKVEMDKLELDKMVSKLFHILGEMTRAQNSIAKLDRHMAKLKVREEQVAEELAMAMARAGQEAIKRPSLRSWLSWRWWWLIQEVEKLAPKSWPLRSSNPRTSSRMLLKRQPPGISAKGSIFANISFVSIIPTLAYTSKSWALTKTCLREEEDEMEKEEGMKKEKKKKNGEEKGNTNPFSHTCKYL</sequence>
<feature type="region of interest" description="Disordered" evidence="2">
    <location>
        <begin position="1"/>
        <end position="56"/>
    </location>
</feature>
<dbReference type="Proteomes" id="UP000585474">
    <property type="component" value="Unassembled WGS sequence"/>
</dbReference>
<evidence type="ECO:0000256" key="2">
    <source>
        <dbReference type="SAM" id="MobiDB-lite"/>
    </source>
</evidence>
<evidence type="ECO:0000256" key="1">
    <source>
        <dbReference type="SAM" id="Coils"/>
    </source>
</evidence>
<feature type="region of interest" description="Disordered" evidence="2">
    <location>
        <begin position="360"/>
        <end position="394"/>
    </location>
</feature>
<reference evidence="4" key="1">
    <citation type="submission" date="2019-07" db="EMBL/GenBank/DDBJ databases">
        <title>De Novo Assembly of kiwifruit Actinidia rufa.</title>
        <authorList>
            <person name="Sugita-Konishi S."/>
            <person name="Sato K."/>
            <person name="Mori E."/>
            <person name="Abe Y."/>
            <person name="Kisaki G."/>
            <person name="Hamano K."/>
            <person name="Suezawa K."/>
            <person name="Otani M."/>
            <person name="Fukuda T."/>
            <person name="Manabe T."/>
            <person name="Gomi K."/>
            <person name="Tabuchi M."/>
            <person name="Akimitsu K."/>
            <person name="Kataoka I."/>
        </authorList>
    </citation>
    <scope>NUCLEOTIDE SEQUENCE [LARGE SCALE GENOMIC DNA]</scope>
    <source>
        <strain evidence="4">cv. Fuchu</strain>
    </source>
</reference>
<dbReference type="EMBL" id="BJWL01000307">
    <property type="protein sequence ID" value="GFS38320.1"/>
    <property type="molecule type" value="Genomic_DNA"/>
</dbReference>
<name>A0A7J0DMB8_9ERIC</name>
<accession>A0A7J0DMB8</accession>
<evidence type="ECO:0000313" key="3">
    <source>
        <dbReference type="EMBL" id="GFS38320.1"/>
    </source>
</evidence>
<organism evidence="3 4">
    <name type="scientific">Actinidia rufa</name>
    <dbReference type="NCBI Taxonomy" id="165716"/>
    <lineage>
        <taxon>Eukaryota</taxon>
        <taxon>Viridiplantae</taxon>
        <taxon>Streptophyta</taxon>
        <taxon>Embryophyta</taxon>
        <taxon>Tracheophyta</taxon>
        <taxon>Spermatophyta</taxon>
        <taxon>Magnoliopsida</taxon>
        <taxon>eudicotyledons</taxon>
        <taxon>Gunneridae</taxon>
        <taxon>Pentapetalae</taxon>
        <taxon>asterids</taxon>
        <taxon>Ericales</taxon>
        <taxon>Actinidiaceae</taxon>
        <taxon>Actinidia</taxon>
    </lineage>
</organism>
<keyword evidence="1" id="KW-0175">Coiled coil</keyword>
<gene>
    <name evidence="3" type="ORF">Acr_00g0056790</name>
</gene>
<comment type="caution">
    <text evidence="3">The sequence shown here is derived from an EMBL/GenBank/DDBJ whole genome shotgun (WGS) entry which is preliminary data.</text>
</comment>
<feature type="coiled-coil region" evidence="1">
    <location>
        <begin position="233"/>
        <end position="260"/>
    </location>
</feature>
<feature type="region of interest" description="Disordered" evidence="2">
    <location>
        <begin position="89"/>
        <end position="111"/>
    </location>
</feature>
<proteinExistence type="predicted"/>
<keyword evidence="4" id="KW-1185">Reference proteome</keyword>
<protein>
    <submittedName>
        <fullName evidence="3">Uncharacterized protein</fullName>
    </submittedName>
</protein>
<evidence type="ECO:0000313" key="4">
    <source>
        <dbReference type="Proteomes" id="UP000585474"/>
    </source>
</evidence>
<dbReference type="AlphaFoldDB" id="A0A7J0DMB8"/>